<dbReference type="RefSeq" id="WP_378575367.1">
    <property type="nucleotide sequence ID" value="NZ_JBHSFQ010000014.1"/>
</dbReference>
<keyword evidence="3" id="KW-1185">Reference proteome</keyword>
<gene>
    <name evidence="2" type="ORF">ACFO4E_15715</name>
</gene>
<reference evidence="3" key="1">
    <citation type="journal article" date="2019" name="Int. J. Syst. Evol. Microbiol.">
        <title>The Global Catalogue of Microorganisms (GCM) 10K type strain sequencing project: providing services to taxonomists for standard genome sequencing and annotation.</title>
        <authorList>
            <consortium name="The Broad Institute Genomics Platform"/>
            <consortium name="The Broad Institute Genome Sequencing Center for Infectious Disease"/>
            <person name="Wu L."/>
            <person name="Ma J."/>
        </authorList>
    </citation>
    <scope>NUCLEOTIDE SEQUENCE [LARGE SCALE GENOMIC DNA]</scope>
    <source>
        <strain evidence="3">XZYJ18</strain>
    </source>
</reference>
<dbReference type="InterPro" id="IPR029058">
    <property type="entry name" value="AB_hydrolase_fold"/>
</dbReference>
<comment type="caution">
    <text evidence="2">The sequence shown here is derived from an EMBL/GenBank/DDBJ whole genome shotgun (WGS) entry which is preliminary data.</text>
</comment>
<dbReference type="Proteomes" id="UP001595923">
    <property type="component" value="Unassembled WGS sequence"/>
</dbReference>
<sequence>MQLHVRESGPSGAPVLLLIHGGGVGGWMWEAQVAHFGSRYRVLVPDLPGHDRSSGEPFTTSADIVAELAGRLQGLPTGTDITVAGFSLGGQIAVELAATHPELISRAIVTSALTVGIPAPGLSLLLVGAAAPLARRTWFAKAQARSLFVPPGLFDDYLRTARALSKENLLAFTRANAEFRTPSAWPGFPGRVLLLAGANEPRALLRGMRRLRDDHPRGDLVIHGDAGHGLPLQYPDWFNGRVDEWIRSTPAH</sequence>
<evidence type="ECO:0000313" key="3">
    <source>
        <dbReference type="Proteomes" id="UP001595923"/>
    </source>
</evidence>
<keyword evidence="2" id="KW-0378">Hydrolase</keyword>
<proteinExistence type="predicted"/>
<protein>
    <submittedName>
        <fullName evidence="2">Alpha/beta fold hydrolase</fullName>
    </submittedName>
</protein>
<accession>A0ABV9DZC8</accession>
<evidence type="ECO:0000259" key="1">
    <source>
        <dbReference type="Pfam" id="PF12697"/>
    </source>
</evidence>
<dbReference type="Pfam" id="PF12697">
    <property type="entry name" value="Abhydrolase_6"/>
    <property type="match status" value="1"/>
</dbReference>
<feature type="domain" description="AB hydrolase-1" evidence="1">
    <location>
        <begin position="16"/>
        <end position="239"/>
    </location>
</feature>
<dbReference type="EMBL" id="JBHSFQ010000014">
    <property type="protein sequence ID" value="MFC4563310.1"/>
    <property type="molecule type" value="Genomic_DNA"/>
</dbReference>
<organism evidence="2 3">
    <name type="scientific">Nocardiopsis mangrovi</name>
    <dbReference type="NCBI Taxonomy" id="1179818"/>
    <lineage>
        <taxon>Bacteria</taxon>
        <taxon>Bacillati</taxon>
        <taxon>Actinomycetota</taxon>
        <taxon>Actinomycetes</taxon>
        <taxon>Streptosporangiales</taxon>
        <taxon>Nocardiopsidaceae</taxon>
        <taxon>Nocardiopsis</taxon>
    </lineage>
</organism>
<dbReference type="InterPro" id="IPR052370">
    <property type="entry name" value="Meta-cleavage_hydrolase"/>
</dbReference>
<dbReference type="SUPFAM" id="SSF53474">
    <property type="entry name" value="alpha/beta-Hydrolases"/>
    <property type="match status" value="1"/>
</dbReference>
<dbReference type="PRINTS" id="PR00111">
    <property type="entry name" value="ABHYDROLASE"/>
</dbReference>
<name>A0ABV9DZC8_9ACTN</name>
<dbReference type="Gene3D" id="3.40.50.1820">
    <property type="entry name" value="alpha/beta hydrolase"/>
    <property type="match status" value="1"/>
</dbReference>
<evidence type="ECO:0000313" key="2">
    <source>
        <dbReference type="EMBL" id="MFC4563310.1"/>
    </source>
</evidence>
<dbReference type="PANTHER" id="PTHR43139">
    <property type="entry name" value="SI:DKEY-122A22.2"/>
    <property type="match status" value="1"/>
</dbReference>
<dbReference type="GO" id="GO:0016787">
    <property type="term" value="F:hydrolase activity"/>
    <property type="evidence" value="ECO:0007669"/>
    <property type="project" value="UniProtKB-KW"/>
</dbReference>
<dbReference type="PANTHER" id="PTHR43139:SF52">
    <property type="entry name" value="SI:DKEY-122A22.2"/>
    <property type="match status" value="1"/>
</dbReference>
<dbReference type="InterPro" id="IPR000073">
    <property type="entry name" value="AB_hydrolase_1"/>
</dbReference>